<gene>
    <name evidence="2" type="ORF">RRG08_022488</name>
</gene>
<proteinExistence type="predicted"/>
<dbReference type="EMBL" id="JAWDGP010004927">
    <property type="protein sequence ID" value="KAK3761084.1"/>
    <property type="molecule type" value="Genomic_DNA"/>
</dbReference>
<keyword evidence="1" id="KW-0472">Membrane</keyword>
<evidence type="ECO:0008006" key="4">
    <source>
        <dbReference type="Google" id="ProtNLM"/>
    </source>
</evidence>
<feature type="transmembrane region" description="Helical" evidence="1">
    <location>
        <begin position="62"/>
        <end position="82"/>
    </location>
</feature>
<keyword evidence="3" id="KW-1185">Reference proteome</keyword>
<organism evidence="2 3">
    <name type="scientific">Elysia crispata</name>
    <name type="common">lettuce slug</name>
    <dbReference type="NCBI Taxonomy" id="231223"/>
    <lineage>
        <taxon>Eukaryota</taxon>
        <taxon>Metazoa</taxon>
        <taxon>Spiralia</taxon>
        <taxon>Lophotrochozoa</taxon>
        <taxon>Mollusca</taxon>
        <taxon>Gastropoda</taxon>
        <taxon>Heterobranchia</taxon>
        <taxon>Euthyneura</taxon>
        <taxon>Panpulmonata</taxon>
        <taxon>Sacoglossa</taxon>
        <taxon>Placobranchoidea</taxon>
        <taxon>Plakobranchidae</taxon>
        <taxon>Elysia</taxon>
    </lineage>
</organism>
<dbReference type="Proteomes" id="UP001283361">
    <property type="component" value="Unassembled WGS sequence"/>
</dbReference>
<name>A0AAE1D877_9GAST</name>
<sequence>MRGRFRCHREASRSSNILTITLVAVVIMFFIFVAPSETMLALKNNITMDKISSQAVVDISHLMQTFNFAVNFLLYSVINPYFRRSLKYILLCNFVSNDQILKSRKRAFRRRLTIQ</sequence>
<protein>
    <recommendedName>
        <fullName evidence="4">G-protein coupled receptors family 1 profile domain-containing protein</fullName>
    </recommendedName>
</protein>
<evidence type="ECO:0000313" key="2">
    <source>
        <dbReference type="EMBL" id="KAK3761084.1"/>
    </source>
</evidence>
<dbReference type="SUPFAM" id="SSF81321">
    <property type="entry name" value="Family A G protein-coupled receptor-like"/>
    <property type="match status" value="1"/>
</dbReference>
<evidence type="ECO:0000313" key="3">
    <source>
        <dbReference type="Proteomes" id="UP001283361"/>
    </source>
</evidence>
<comment type="caution">
    <text evidence="2">The sequence shown here is derived from an EMBL/GenBank/DDBJ whole genome shotgun (WGS) entry which is preliminary data.</text>
</comment>
<reference evidence="2" key="1">
    <citation type="journal article" date="2023" name="G3 (Bethesda)">
        <title>A reference genome for the long-term kleptoplast-retaining sea slug Elysia crispata morphotype clarki.</title>
        <authorList>
            <person name="Eastman K.E."/>
            <person name="Pendleton A.L."/>
            <person name="Shaikh M.A."/>
            <person name="Suttiyut T."/>
            <person name="Ogas R."/>
            <person name="Tomko P."/>
            <person name="Gavelis G."/>
            <person name="Widhalm J.R."/>
            <person name="Wisecaver J.H."/>
        </authorList>
    </citation>
    <scope>NUCLEOTIDE SEQUENCE</scope>
    <source>
        <strain evidence="2">ECLA1</strain>
    </source>
</reference>
<keyword evidence="1" id="KW-0812">Transmembrane</keyword>
<evidence type="ECO:0000256" key="1">
    <source>
        <dbReference type="SAM" id="Phobius"/>
    </source>
</evidence>
<dbReference type="Gene3D" id="1.20.1070.10">
    <property type="entry name" value="Rhodopsin 7-helix transmembrane proteins"/>
    <property type="match status" value="1"/>
</dbReference>
<dbReference type="AlphaFoldDB" id="A0AAE1D877"/>
<keyword evidence="1" id="KW-1133">Transmembrane helix</keyword>
<feature type="transmembrane region" description="Helical" evidence="1">
    <location>
        <begin position="20"/>
        <end position="42"/>
    </location>
</feature>
<accession>A0AAE1D877</accession>